<comment type="caution">
    <text evidence="1">The sequence shown here is derived from an EMBL/GenBank/DDBJ whole genome shotgun (WGS) entry which is preliminary data.</text>
</comment>
<dbReference type="RefSeq" id="WP_064035656.1">
    <property type="nucleotide sequence ID" value="NZ_LUUH01000024.1"/>
</dbReference>
<proteinExistence type="predicted"/>
<evidence type="ECO:0000313" key="2">
    <source>
        <dbReference type="Proteomes" id="UP000077763"/>
    </source>
</evidence>
<protein>
    <submittedName>
        <fullName evidence="1">Uncharacterized protein</fullName>
    </submittedName>
</protein>
<accession>A0A177MRH5</accession>
<dbReference type="AlphaFoldDB" id="A0A177MRH5"/>
<name>A0A177MRH5_METMH</name>
<dbReference type="Proteomes" id="UP000077763">
    <property type="component" value="Unassembled WGS sequence"/>
</dbReference>
<organism evidence="1 2">
    <name type="scientific">Methylomonas methanica</name>
    <dbReference type="NCBI Taxonomy" id="421"/>
    <lineage>
        <taxon>Bacteria</taxon>
        <taxon>Pseudomonadati</taxon>
        <taxon>Pseudomonadota</taxon>
        <taxon>Gammaproteobacteria</taxon>
        <taxon>Methylococcales</taxon>
        <taxon>Methylococcaceae</taxon>
        <taxon>Methylomonas</taxon>
    </lineage>
</organism>
<evidence type="ECO:0000313" key="1">
    <source>
        <dbReference type="EMBL" id="OAI08192.1"/>
    </source>
</evidence>
<dbReference type="EMBL" id="LUUH01000024">
    <property type="protein sequence ID" value="OAI08192.1"/>
    <property type="molecule type" value="Genomic_DNA"/>
</dbReference>
<reference evidence="1 2" key="1">
    <citation type="submission" date="2016-03" db="EMBL/GenBank/DDBJ databases">
        <authorList>
            <person name="Ploux O."/>
        </authorList>
    </citation>
    <scope>NUCLEOTIDE SEQUENCE [LARGE SCALE GENOMIC DNA]</scope>
    <source>
        <strain evidence="1 2">R-45371</strain>
    </source>
</reference>
<dbReference type="InterPro" id="IPR045809">
    <property type="entry name" value="MobI"/>
</dbReference>
<gene>
    <name evidence="1" type="ORF">A1353_06040</name>
</gene>
<dbReference type="Pfam" id="PF19456">
    <property type="entry name" value="MobI"/>
    <property type="match status" value="1"/>
</dbReference>
<sequence>MNSLNAEHDESALADERVIEWLEAQVESLHSQARMLVDDYWRRVNLERKKHPASLRGRMGVRIRRRESAYSFTIEWFLIASLSIDGKTKPVTQHIKKGKGYRYPLQHILKKEPDWEASLVEEFENEFVDLRKQIDLLGKFRDAFHRCRQSLRDALD</sequence>